<accession>A0A3N1XNU1</accession>
<dbReference type="Proteomes" id="UP000273083">
    <property type="component" value="Unassembled WGS sequence"/>
</dbReference>
<comment type="caution">
    <text evidence="1">The sequence shown here is derived from an EMBL/GenBank/DDBJ whole genome shotgun (WGS) entry which is preliminary data.</text>
</comment>
<dbReference type="EMBL" id="RJVG01000005">
    <property type="protein sequence ID" value="ROR28360.1"/>
    <property type="molecule type" value="Genomic_DNA"/>
</dbReference>
<keyword evidence="2" id="KW-1185">Reference proteome</keyword>
<evidence type="ECO:0008006" key="3">
    <source>
        <dbReference type="Google" id="ProtNLM"/>
    </source>
</evidence>
<sequence>MNGYEKLIKIMRNTGSTSNNVFLVTMESSNSCYLNNLKLEKDDLFISQHLVTGWYIDPETFIKPLEKGDMVILMKLDETKYVVIGRVV</sequence>
<dbReference type="OrthoDB" id="2058114at2"/>
<evidence type="ECO:0000313" key="2">
    <source>
        <dbReference type="Proteomes" id="UP000273083"/>
    </source>
</evidence>
<organism evidence="1 2">
    <name type="scientific">Mobilisporobacter senegalensis</name>
    <dbReference type="NCBI Taxonomy" id="1329262"/>
    <lineage>
        <taxon>Bacteria</taxon>
        <taxon>Bacillati</taxon>
        <taxon>Bacillota</taxon>
        <taxon>Clostridia</taxon>
        <taxon>Lachnospirales</taxon>
        <taxon>Lachnospiraceae</taxon>
        <taxon>Mobilisporobacter</taxon>
    </lineage>
</organism>
<evidence type="ECO:0000313" key="1">
    <source>
        <dbReference type="EMBL" id="ROR28360.1"/>
    </source>
</evidence>
<name>A0A3N1XNU1_9FIRM</name>
<reference evidence="1 2" key="1">
    <citation type="submission" date="2018-11" db="EMBL/GenBank/DDBJ databases">
        <title>Genomic Encyclopedia of Type Strains, Phase IV (KMG-IV): sequencing the most valuable type-strain genomes for metagenomic binning, comparative biology and taxonomic classification.</title>
        <authorList>
            <person name="Goeker M."/>
        </authorList>
    </citation>
    <scope>NUCLEOTIDE SEQUENCE [LARGE SCALE GENOMIC DNA]</scope>
    <source>
        <strain evidence="1 2">DSM 26537</strain>
    </source>
</reference>
<dbReference type="RefSeq" id="WP_123609530.1">
    <property type="nucleotide sequence ID" value="NZ_RJVG01000005.1"/>
</dbReference>
<gene>
    <name evidence="1" type="ORF">EDD66_105302</name>
</gene>
<proteinExistence type="predicted"/>
<dbReference type="AlphaFoldDB" id="A0A3N1XNU1"/>
<protein>
    <recommendedName>
        <fullName evidence="3">DUF2577 domain-containing protein</fullName>
    </recommendedName>
</protein>